<feature type="signal peptide" evidence="1">
    <location>
        <begin position="1"/>
        <end position="22"/>
    </location>
</feature>
<evidence type="ECO:0000313" key="3">
    <source>
        <dbReference type="Proteomes" id="UP000277498"/>
    </source>
</evidence>
<proteinExistence type="predicted"/>
<protein>
    <submittedName>
        <fullName evidence="2">Uncharacterized protein</fullName>
    </submittedName>
</protein>
<name>A0A3P5X9J7_9RHOB</name>
<dbReference type="OrthoDB" id="7865151at2"/>
<sequence>MKRFLTALALTAAVFTSGAVTAEETAPAPAGLKPAEQAEKNATLQTANAMINYGRSKGDALAMIAGVQMMLDVAEGTTIESGGQPVDLGKVLDEAVAAAGDDQLVVAKAEALRDAAETQNRAMCYWEYWCDWYGYCEYWYVCY</sequence>
<accession>A0A3P5X9J7</accession>
<dbReference type="RefSeq" id="WP_124087503.1">
    <property type="nucleotide sequence ID" value="NZ_UXAW01000082.1"/>
</dbReference>
<dbReference type="EMBL" id="UXAW01000082">
    <property type="protein sequence ID" value="VDC31168.1"/>
    <property type="molecule type" value="Genomic_DNA"/>
</dbReference>
<organism evidence="2 3">
    <name type="scientific">Pseudogemmobacter humi</name>
    <dbReference type="NCBI Taxonomy" id="2483812"/>
    <lineage>
        <taxon>Bacteria</taxon>
        <taxon>Pseudomonadati</taxon>
        <taxon>Pseudomonadota</taxon>
        <taxon>Alphaproteobacteria</taxon>
        <taxon>Rhodobacterales</taxon>
        <taxon>Paracoccaceae</taxon>
        <taxon>Pseudogemmobacter</taxon>
    </lineage>
</organism>
<keyword evidence="1" id="KW-0732">Signal</keyword>
<keyword evidence="3" id="KW-1185">Reference proteome</keyword>
<dbReference type="Proteomes" id="UP000277498">
    <property type="component" value="Unassembled WGS sequence"/>
</dbReference>
<feature type="chain" id="PRO_5018104704" evidence="1">
    <location>
        <begin position="23"/>
        <end position="143"/>
    </location>
</feature>
<evidence type="ECO:0000313" key="2">
    <source>
        <dbReference type="EMBL" id="VDC31168.1"/>
    </source>
</evidence>
<evidence type="ECO:0000256" key="1">
    <source>
        <dbReference type="SAM" id="SignalP"/>
    </source>
</evidence>
<reference evidence="2 3" key="1">
    <citation type="submission" date="2018-11" db="EMBL/GenBank/DDBJ databases">
        <authorList>
            <person name="Criscuolo A."/>
        </authorList>
    </citation>
    <scope>NUCLEOTIDE SEQUENCE [LARGE SCALE GENOMIC DNA]</scope>
    <source>
        <strain evidence="2">ACIP111625</strain>
    </source>
</reference>
<dbReference type="AlphaFoldDB" id="A0A3P5X9J7"/>
<gene>
    <name evidence="2" type="ORF">XINFAN_02772</name>
</gene>